<protein>
    <submittedName>
        <fullName evidence="1">Uncharacterized protein</fullName>
    </submittedName>
</protein>
<evidence type="ECO:0000313" key="1">
    <source>
        <dbReference type="EMBL" id="CAG9333345.1"/>
    </source>
</evidence>
<keyword evidence="2" id="KW-1185">Reference proteome</keyword>
<accession>A0AAU9K8T1</accession>
<dbReference type="EMBL" id="CAJZBQ010000056">
    <property type="protein sequence ID" value="CAG9333345.1"/>
    <property type="molecule type" value="Genomic_DNA"/>
</dbReference>
<organism evidence="1 2">
    <name type="scientific">Blepharisma stoltei</name>
    <dbReference type="NCBI Taxonomy" id="1481888"/>
    <lineage>
        <taxon>Eukaryota</taxon>
        <taxon>Sar</taxon>
        <taxon>Alveolata</taxon>
        <taxon>Ciliophora</taxon>
        <taxon>Postciliodesmatophora</taxon>
        <taxon>Heterotrichea</taxon>
        <taxon>Heterotrichida</taxon>
        <taxon>Blepharismidae</taxon>
        <taxon>Blepharisma</taxon>
    </lineage>
</organism>
<name>A0AAU9K8T1_9CILI</name>
<sequence>MDSIYLKNYSNLFFIIIRISCKIKTYKKILNSIIYELRNLELLIISFKTIFFYLNLIQTKSLLGTTAQIEALII</sequence>
<proteinExistence type="predicted"/>
<comment type="caution">
    <text evidence="1">The sequence shown here is derived from an EMBL/GenBank/DDBJ whole genome shotgun (WGS) entry which is preliminary data.</text>
</comment>
<evidence type="ECO:0000313" key="2">
    <source>
        <dbReference type="Proteomes" id="UP001162131"/>
    </source>
</evidence>
<gene>
    <name evidence="1" type="ORF">BSTOLATCC_MIC58158</name>
</gene>
<dbReference type="Proteomes" id="UP001162131">
    <property type="component" value="Unassembled WGS sequence"/>
</dbReference>
<dbReference type="AlphaFoldDB" id="A0AAU9K8T1"/>
<reference evidence="1" key="1">
    <citation type="submission" date="2021-09" db="EMBL/GenBank/DDBJ databases">
        <authorList>
            <consortium name="AG Swart"/>
            <person name="Singh M."/>
            <person name="Singh A."/>
            <person name="Seah K."/>
            <person name="Emmerich C."/>
        </authorList>
    </citation>
    <scope>NUCLEOTIDE SEQUENCE</scope>
    <source>
        <strain evidence="1">ATCC30299</strain>
    </source>
</reference>